<dbReference type="Proteomes" id="UP000317366">
    <property type="component" value="Unassembled WGS sequence"/>
</dbReference>
<reference evidence="4 5" key="1">
    <citation type="journal article" date="2019" name="Nat. Microbiol.">
        <title>Mediterranean grassland soil C-N compound turnover is dependent on rainfall and depth, and is mediated by genomically divergent microorganisms.</title>
        <authorList>
            <person name="Diamond S."/>
            <person name="Andeer P.F."/>
            <person name="Li Z."/>
            <person name="Crits-Christoph A."/>
            <person name="Burstein D."/>
            <person name="Anantharaman K."/>
            <person name="Lane K.R."/>
            <person name="Thomas B.C."/>
            <person name="Pan C."/>
            <person name="Northen T.R."/>
            <person name="Banfield J.F."/>
        </authorList>
    </citation>
    <scope>NUCLEOTIDE SEQUENCE [LARGE SCALE GENOMIC DNA]</scope>
    <source>
        <strain evidence="2">WS_4</strain>
        <strain evidence="3">WS_7</strain>
    </source>
</reference>
<organism evidence="2 5">
    <name type="scientific">Eiseniibacteriota bacterium</name>
    <dbReference type="NCBI Taxonomy" id="2212470"/>
    <lineage>
        <taxon>Bacteria</taxon>
        <taxon>Candidatus Eiseniibacteriota</taxon>
    </lineage>
</organism>
<evidence type="ECO:0000313" key="5">
    <source>
        <dbReference type="Proteomes" id="UP000319829"/>
    </source>
</evidence>
<protein>
    <submittedName>
        <fullName evidence="2">Uncharacterized protein</fullName>
    </submittedName>
</protein>
<sequence>MRPLLIRAATASILAACVLSCAANAVFQLSADEQAALNLAMSTPLTFIVPRDRSLQTWDRAHEFVDRYNSMKLRSITDSVIVTYDSPTYPQDPAPVEPGSSIRFGYTVSRTSQVDGIQIAIKCTPSSKLGEKDADQNAHIAAYYIMTGSIACDRCIVR</sequence>
<dbReference type="EMBL" id="VBOX01000067">
    <property type="protein sequence ID" value="TMQ62805.1"/>
    <property type="molecule type" value="Genomic_DNA"/>
</dbReference>
<evidence type="ECO:0000313" key="2">
    <source>
        <dbReference type="EMBL" id="TMQ54488.1"/>
    </source>
</evidence>
<evidence type="ECO:0000313" key="4">
    <source>
        <dbReference type="Proteomes" id="UP000317366"/>
    </source>
</evidence>
<comment type="caution">
    <text evidence="2">The sequence shown here is derived from an EMBL/GenBank/DDBJ whole genome shotgun (WGS) entry which is preliminary data.</text>
</comment>
<dbReference type="EMBL" id="VBOU01000071">
    <property type="protein sequence ID" value="TMQ54488.1"/>
    <property type="molecule type" value="Genomic_DNA"/>
</dbReference>
<accession>A0A538SSX1</accession>
<proteinExistence type="predicted"/>
<evidence type="ECO:0000313" key="3">
    <source>
        <dbReference type="EMBL" id="TMQ62805.1"/>
    </source>
</evidence>
<dbReference type="Proteomes" id="UP000319829">
    <property type="component" value="Unassembled WGS sequence"/>
</dbReference>
<keyword evidence="1" id="KW-0732">Signal</keyword>
<feature type="chain" id="PRO_5039810580" evidence="1">
    <location>
        <begin position="23"/>
        <end position="158"/>
    </location>
</feature>
<name>A0A538SSX1_UNCEI</name>
<gene>
    <name evidence="2" type="ORF">E6K74_05925</name>
    <name evidence="3" type="ORF">E6K77_06385</name>
</gene>
<evidence type="ECO:0000256" key="1">
    <source>
        <dbReference type="SAM" id="SignalP"/>
    </source>
</evidence>
<feature type="signal peptide" evidence="1">
    <location>
        <begin position="1"/>
        <end position="22"/>
    </location>
</feature>
<dbReference type="AlphaFoldDB" id="A0A538SSX1"/>